<dbReference type="RefSeq" id="WP_220108229.1">
    <property type="nucleotide sequence ID" value="NZ_JAHZST010000002.1"/>
</dbReference>
<dbReference type="EMBL" id="JAHZST010000002">
    <property type="protein sequence ID" value="MBW8182531.1"/>
    <property type="molecule type" value="Genomic_DNA"/>
</dbReference>
<dbReference type="InterPro" id="IPR025857">
    <property type="entry name" value="MacB_PCD"/>
</dbReference>
<protein>
    <submittedName>
        <fullName evidence="9">ABC transporter permease</fullName>
    </submittedName>
</protein>
<dbReference type="InterPro" id="IPR050250">
    <property type="entry name" value="Macrolide_Exporter_MacB"/>
</dbReference>
<evidence type="ECO:0000259" key="8">
    <source>
        <dbReference type="Pfam" id="PF12704"/>
    </source>
</evidence>
<evidence type="ECO:0000256" key="1">
    <source>
        <dbReference type="ARBA" id="ARBA00004651"/>
    </source>
</evidence>
<feature type="domain" description="MacB-like periplasmic core" evidence="8">
    <location>
        <begin position="20"/>
        <end position="260"/>
    </location>
</feature>
<dbReference type="Pfam" id="PF02687">
    <property type="entry name" value="FtsX"/>
    <property type="match status" value="1"/>
</dbReference>
<keyword evidence="3 6" id="KW-0812">Transmembrane</keyword>
<comment type="subcellular location">
    <subcellularLocation>
        <location evidence="1">Cell membrane</location>
        <topology evidence="1">Multi-pass membrane protein</topology>
    </subcellularLocation>
</comment>
<organism evidence="9 10">
    <name type="scientific">Shewanella nanhaiensis</name>
    <dbReference type="NCBI Taxonomy" id="2864872"/>
    <lineage>
        <taxon>Bacteria</taxon>
        <taxon>Pseudomonadati</taxon>
        <taxon>Pseudomonadota</taxon>
        <taxon>Gammaproteobacteria</taxon>
        <taxon>Alteromonadales</taxon>
        <taxon>Shewanellaceae</taxon>
        <taxon>Shewanella</taxon>
    </lineage>
</organism>
<evidence type="ECO:0000313" key="10">
    <source>
        <dbReference type="Proteomes" id="UP001195963"/>
    </source>
</evidence>
<feature type="transmembrane region" description="Helical" evidence="6">
    <location>
        <begin position="307"/>
        <end position="332"/>
    </location>
</feature>
<gene>
    <name evidence="9" type="ORF">K0625_02525</name>
</gene>
<evidence type="ECO:0000313" key="9">
    <source>
        <dbReference type="EMBL" id="MBW8182531.1"/>
    </source>
</evidence>
<dbReference type="PANTHER" id="PTHR30572">
    <property type="entry name" value="MEMBRANE COMPONENT OF TRANSPORTER-RELATED"/>
    <property type="match status" value="1"/>
</dbReference>
<feature type="domain" description="ABC3 transporter permease C-terminal" evidence="7">
    <location>
        <begin position="311"/>
        <end position="426"/>
    </location>
</feature>
<feature type="transmembrane region" description="Helical" evidence="6">
    <location>
        <begin position="396"/>
        <end position="419"/>
    </location>
</feature>
<evidence type="ECO:0000256" key="4">
    <source>
        <dbReference type="ARBA" id="ARBA00022989"/>
    </source>
</evidence>
<evidence type="ECO:0000256" key="3">
    <source>
        <dbReference type="ARBA" id="ARBA00022692"/>
    </source>
</evidence>
<dbReference type="Proteomes" id="UP001195963">
    <property type="component" value="Unassembled WGS sequence"/>
</dbReference>
<evidence type="ECO:0000256" key="2">
    <source>
        <dbReference type="ARBA" id="ARBA00022475"/>
    </source>
</evidence>
<reference evidence="9 10" key="1">
    <citation type="submission" date="2021-07" db="EMBL/GenBank/DDBJ databases">
        <title>Shewanella sp. nov, isolated from SCS.</title>
        <authorList>
            <person name="Cao W.R."/>
        </authorList>
    </citation>
    <scope>NUCLEOTIDE SEQUENCE [LARGE SCALE GENOMIC DNA]</scope>
    <source>
        <strain evidence="9 10">NR704-98</strain>
    </source>
</reference>
<keyword evidence="10" id="KW-1185">Reference proteome</keyword>
<proteinExistence type="predicted"/>
<dbReference type="PANTHER" id="PTHR30572:SF18">
    <property type="entry name" value="ABC-TYPE MACROLIDE FAMILY EXPORT SYSTEM PERMEASE COMPONENT 2"/>
    <property type="match status" value="1"/>
</dbReference>
<evidence type="ECO:0000256" key="5">
    <source>
        <dbReference type="ARBA" id="ARBA00023136"/>
    </source>
</evidence>
<keyword evidence="2" id="KW-1003">Cell membrane</keyword>
<comment type="caution">
    <text evidence="9">The sequence shown here is derived from an EMBL/GenBank/DDBJ whole genome shotgun (WGS) entry which is preliminary data.</text>
</comment>
<sequence>MFFYYLDLAWRSIKKTPLLSLLMVLAISIGIGITITSLNIYQMANINPAGERSSQLYEVRLMSQGLDSWDEINPQITYQDSFNLRKSSIATRQSPMFRTGMAVQTDDDNFVPILEGARVADSDFFGLFSVEFLYGNSWGKQVDIDPAYQVVIREDLNKEVFGGENSVGRTIYLNQKPYQIVGVIKYWNPSPKYYDVNNGAFNDAERMFVPFSLAPIEEFESWGNNQSWKREDIVTYADRLASETHWNQYWVELNTPEQVKEYRLWLSNYIEQQKLIGRFEMPEAKADLSDVATWLKVNNVVPEDNKVLVGLSVLFLIVCLVNMLGLLLAKFLKRAPEVGVRRAIGASRAQIFAQHMVEVGVIGFFGGVIGLLWAWGSLSILSAHFKLEEALTQLGMSMWVLAPGVAIASALIAGLYPAWRICSTNPSVHLKSQ</sequence>
<accession>A0ABS7DYL8</accession>
<dbReference type="InterPro" id="IPR003838">
    <property type="entry name" value="ABC3_permease_C"/>
</dbReference>
<name>A0ABS7DYL8_9GAMM</name>
<evidence type="ECO:0000259" key="7">
    <source>
        <dbReference type="Pfam" id="PF02687"/>
    </source>
</evidence>
<keyword evidence="5 6" id="KW-0472">Membrane</keyword>
<feature type="transmembrane region" description="Helical" evidence="6">
    <location>
        <begin position="352"/>
        <end position="376"/>
    </location>
</feature>
<feature type="transmembrane region" description="Helical" evidence="6">
    <location>
        <begin position="21"/>
        <end position="41"/>
    </location>
</feature>
<dbReference type="Pfam" id="PF12704">
    <property type="entry name" value="MacB_PCD"/>
    <property type="match status" value="1"/>
</dbReference>
<keyword evidence="4 6" id="KW-1133">Transmembrane helix</keyword>
<evidence type="ECO:0000256" key="6">
    <source>
        <dbReference type="SAM" id="Phobius"/>
    </source>
</evidence>